<feature type="region of interest" description="Disordered" evidence="1">
    <location>
        <begin position="172"/>
        <end position="226"/>
    </location>
</feature>
<evidence type="ECO:0000313" key="3">
    <source>
        <dbReference type="Proteomes" id="UP000218334"/>
    </source>
</evidence>
<accession>A0A2H3BFX9</accession>
<feature type="compositionally biased region" description="Polar residues" evidence="1">
    <location>
        <begin position="212"/>
        <end position="223"/>
    </location>
</feature>
<name>A0A2H3BFX9_9AGAR</name>
<reference evidence="3" key="1">
    <citation type="journal article" date="2017" name="Nat. Ecol. Evol.">
        <title>Genome expansion and lineage-specific genetic innovations in the forest pathogenic fungi Armillaria.</title>
        <authorList>
            <person name="Sipos G."/>
            <person name="Prasanna A.N."/>
            <person name="Walter M.C."/>
            <person name="O'Connor E."/>
            <person name="Balint B."/>
            <person name="Krizsan K."/>
            <person name="Kiss B."/>
            <person name="Hess J."/>
            <person name="Varga T."/>
            <person name="Slot J."/>
            <person name="Riley R."/>
            <person name="Boka B."/>
            <person name="Rigling D."/>
            <person name="Barry K."/>
            <person name="Lee J."/>
            <person name="Mihaltcheva S."/>
            <person name="LaButti K."/>
            <person name="Lipzen A."/>
            <person name="Waldron R."/>
            <person name="Moloney N.M."/>
            <person name="Sperisen C."/>
            <person name="Kredics L."/>
            <person name="Vagvoelgyi C."/>
            <person name="Patrignani A."/>
            <person name="Fitzpatrick D."/>
            <person name="Nagy I."/>
            <person name="Doyle S."/>
            <person name="Anderson J.B."/>
            <person name="Grigoriev I.V."/>
            <person name="Gueldener U."/>
            <person name="Muensterkoetter M."/>
            <person name="Nagy L.G."/>
        </authorList>
    </citation>
    <scope>NUCLEOTIDE SEQUENCE [LARGE SCALE GENOMIC DNA]</scope>
    <source>
        <strain evidence="3">28-4</strain>
    </source>
</reference>
<dbReference type="Proteomes" id="UP000218334">
    <property type="component" value="Unassembled WGS sequence"/>
</dbReference>
<gene>
    <name evidence="2" type="ORF">ARMSODRAFT_1019696</name>
</gene>
<organism evidence="2 3">
    <name type="scientific">Armillaria solidipes</name>
    <dbReference type="NCBI Taxonomy" id="1076256"/>
    <lineage>
        <taxon>Eukaryota</taxon>
        <taxon>Fungi</taxon>
        <taxon>Dikarya</taxon>
        <taxon>Basidiomycota</taxon>
        <taxon>Agaricomycotina</taxon>
        <taxon>Agaricomycetes</taxon>
        <taxon>Agaricomycetidae</taxon>
        <taxon>Agaricales</taxon>
        <taxon>Marasmiineae</taxon>
        <taxon>Physalacriaceae</taxon>
        <taxon>Armillaria</taxon>
    </lineage>
</organism>
<evidence type="ECO:0000313" key="2">
    <source>
        <dbReference type="EMBL" id="PBK68570.1"/>
    </source>
</evidence>
<evidence type="ECO:0000256" key="1">
    <source>
        <dbReference type="SAM" id="MobiDB-lite"/>
    </source>
</evidence>
<keyword evidence="3" id="KW-1185">Reference proteome</keyword>
<protein>
    <submittedName>
        <fullName evidence="2">Uncharacterized protein</fullName>
    </submittedName>
</protein>
<dbReference type="AlphaFoldDB" id="A0A2H3BFX9"/>
<proteinExistence type="predicted"/>
<feature type="compositionally biased region" description="Polar residues" evidence="1">
    <location>
        <begin position="179"/>
        <end position="190"/>
    </location>
</feature>
<sequence>MSVTSVTQDLKLRFAVIRGKEIDYVNSLAKSPKEEITDTFPVAEGTTTLTSEDLKAKDWITRVEKYMNDIKAIKDDPNTPTTRSPLSERLQSIRNNLRVIQTDARRASDQRRAAITTQNPQVQNAAMNNTVAPVSSTTPLSTGPSAAAGNTSGGFFATLSSQSNSMLSLPRIGGRSMSRRTPLNTQNATLGSDIPQLNIGQSQNISGLGDTTAPQISASNPANSGRVPEQIVPWDEFNRVHELILTPEQIARGMRLAPASRSNHSLSSVGRGSVNSIPGPAVGNYNEATRHNNVVNTGNNYASGYVPGHAHHLSVNTTHTTNTFGDARQCVVFIGGLILELREPAPSVSPVNDIATSSRMARQVLRLGPVPTVRCLTEAKAKQDPWVTARMRTVTKRRI</sequence>
<dbReference type="EMBL" id="KZ293432">
    <property type="protein sequence ID" value="PBK68570.1"/>
    <property type="molecule type" value="Genomic_DNA"/>
</dbReference>